<dbReference type="Proteomes" id="UP000679749">
    <property type="component" value="Unassembled WGS sequence"/>
</dbReference>
<proteinExistence type="predicted"/>
<dbReference type="Pfam" id="PF04134">
    <property type="entry name" value="DCC1-like"/>
    <property type="match status" value="1"/>
</dbReference>
<dbReference type="InterPro" id="IPR052927">
    <property type="entry name" value="DCC_oxidoreductase"/>
</dbReference>
<keyword evidence="2" id="KW-1185">Reference proteome</keyword>
<reference evidence="1" key="1">
    <citation type="submission" date="2021-05" db="EMBL/GenBank/DDBJ databases">
        <title>Novel Bacillus species.</title>
        <authorList>
            <person name="Liu G."/>
        </authorList>
    </citation>
    <scope>NUCLEOTIDE SEQUENCE</scope>
    <source>
        <strain evidence="1">FJAT-49825</strain>
    </source>
</reference>
<comment type="caution">
    <text evidence="1">The sequence shown here is derived from an EMBL/GenBank/DDBJ whole genome shotgun (WGS) entry which is preliminary data.</text>
</comment>
<evidence type="ECO:0000313" key="2">
    <source>
        <dbReference type="Proteomes" id="UP000679749"/>
    </source>
</evidence>
<protein>
    <submittedName>
        <fullName evidence="1">Thiol-disulfide oxidoreductase DCC family protein</fullName>
    </submittedName>
</protein>
<evidence type="ECO:0000313" key="1">
    <source>
        <dbReference type="EMBL" id="MBS4211191.1"/>
    </source>
</evidence>
<sequence>MGRIILFDGVCNLCTSSVQFILKRDPSGHFKFASLQGETGQYLLKKFGLSPDINSIVFIENEKIHFESTAALKICRELSGAWKLLNVLFIIPRPIRDLLYKTIAKNRYKWFGKNETCMLPRPEWKSRFLD</sequence>
<organism evidence="1 2">
    <name type="scientific">Neobacillus rhizophilus</name>
    <dbReference type="NCBI Taxonomy" id="2833579"/>
    <lineage>
        <taxon>Bacteria</taxon>
        <taxon>Bacillati</taxon>
        <taxon>Bacillota</taxon>
        <taxon>Bacilli</taxon>
        <taxon>Bacillales</taxon>
        <taxon>Bacillaceae</taxon>
        <taxon>Neobacillus</taxon>
    </lineage>
</organism>
<gene>
    <name evidence="1" type="ORF">KHA99_01835</name>
</gene>
<dbReference type="GO" id="GO:0015035">
    <property type="term" value="F:protein-disulfide reductase activity"/>
    <property type="evidence" value="ECO:0007669"/>
    <property type="project" value="InterPro"/>
</dbReference>
<dbReference type="AlphaFoldDB" id="A0A942TYL8"/>
<dbReference type="RefSeq" id="WP_213115727.1">
    <property type="nucleotide sequence ID" value="NZ_JAGYPF010000001.1"/>
</dbReference>
<name>A0A942TYL8_9BACI</name>
<dbReference type="EMBL" id="JAGYPF010000001">
    <property type="protein sequence ID" value="MBS4211191.1"/>
    <property type="molecule type" value="Genomic_DNA"/>
</dbReference>
<dbReference type="InterPro" id="IPR007263">
    <property type="entry name" value="DCC1-like"/>
</dbReference>
<dbReference type="PANTHER" id="PTHR33639:SF2">
    <property type="entry name" value="DUF393 DOMAIN-CONTAINING PROTEIN"/>
    <property type="match status" value="1"/>
</dbReference>
<dbReference type="PANTHER" id="PTHR33639">
    <property type="entry name" value="THIOL-DISULFIDE OXIDOREDUCTASE DCC"/>
    <property type="match status" value="1"/>
</dbReference>
<accession>A0A942TYL8</accession>